<dbReference type="OMA" id="HVINCEL"/>
<evidence type="ECO:0000256" key="1">
    <source>
        <dbReference type="ARBA" id="ARBA00004123"/>
    </source>
</evidence>
<dbReference type="KEGG" id="cme:CYME_CMM316C"/>
<keyword evidence="11" id="KW-1185">Reference proteome</keyword>
<dbReference type="InterPro" id="IPR049730">
    <property type="entry name" value="SNF2/RAD54-like_C"/>
</dbReference>
<dbReference type="CDD" id="cd17996">
    <property type="entry name" value="DEXHc_SMARCA2_SMARCA4"/>
    <property type="match status" value="1"/>
</dbReference>
<proteinExistence type="predicted"/>
<feature type="coiled-coil region" evidence="5">
    <location>
        <begin position="218"/>
        <end position="249"/>
    </location>
</feature>
<dbReference type="Gramene" id="CMM316CT">
    <property type="protein sequence ID" value="CMM316CT"/>
    <property type="gene ID" value="CMM316C"/>
</dbReference>
<evidence type="ECO:0000259" key="7">
    <source>
        <dbReference type="PROSITE" id="PS51192"/>
    </source>
</evidence>
<evidence type="ECO:0000256" key="4">
    <source>
        <dbReference type="ARBA" id="ARBA00023242"/>
    </source>
</evidence>
<dbReference type="SUPFAM" id="SSF52540">
    <property type="entry name" value="P-loop containing nucleoside triphosphate hydrolases"/>
    <property type="match status" value="2"/>
</dbReference>
<dbReference type="Pfam" id="PF00271">
    <property type="entry name" value="Helicase_C"/>
    <property type="match status" value="1"/>
</dbReference>
<dbReference type="SMART" id="SM01314">
    <property type="entry name" value="SnAC"/>
    <property type="match status" value="1"/>
</dbReference>
<gene>
    <name evidence="10" type="ORF">CYME_CMM316C</name>
</gene>
<dbReference type="InterPro" id="IPR001650">
    <property type="entry name" value="Helicase_C-like"/>
</dbReference>
<dbReference type="OrthoDB" id="5857104at2759"/>
<feature type="region of interest" description="Disordered" evidence="6">
    <location>
        <begin position="1216"/>
        <end position="1293"/>
    </location>
</feature>
<dbReference type="EMBL" id="AP006495">
    <property type="protein sequence ID" value="BAM81137.1"/>
    <property type="molecule type" value="Genomic_DNA"/>
</dbReference>
<feature type="region of interest" description="Disordered" evidence="6">
    <location>
        <begin position="1355"/>
        <end position="1457"/>
    </location>
</feature>
<dbReference type="SMART" id="SM00487">
    <property type="entry name" value="DEXDc"/>
    <property type="match status" value="1"/>
</dbReference>
<protein>
    <submittedName>
        <fullName evidence="10">Homeotic gene regulator BRAHMA</fullName>
    </submittedName>
</protein>
<dbReference type="InterPro" id="IPR027417">
    <property type="entry name" value="P-loop_NTPase"/>
</dbReference>
<feature type="coiled-coil region" evidence="5">
    <location>
        <begin position="391"/>
        <end position="419"/>
    </location>
</feature>
<dbReference type="GeneID" id="16994998"/>
<dbReference type="InterPro" id="IPR029295">
    <property type="entry name" value="SnAC"/>
</dbReference>
<feature type="domain" description="Helicase C-terminal" evidence="8">
    <location>
        <begin position="888"/>
        <end position="1055"/>
    </location>
</feature>
<dbReference type="InterPro" id="IPR014001">
    <property type="entry name" value="Helicase_ATP-bd"/>
</dbReference>
<dbReference type="Pfam" id="PF14619">
    <property type="entry name" value="SnAC"/>
    <property type="match status" value="1"/>
</dbReference>
<dbReference type="Proteomes" id="UP000007014">
    <property type="component" value="Chromosome 13"/>
</dbReference>
<evidence type="ECO:0000256" key="6">
    <source>
        <dbReference type="SAM" id="MobiDB-lite"/>
    </source>
</evidence>
<dbReference type="Gene3D" id="3.40.50.300">
    <property type="entry name" value="P-loop containing nucleotide triphosphate hydrolases"/>
    <property type="match status" value="1"/>
</dbReference>
<feature type="compositionally biased region" description="Acidic residues" evidence="6">
    <location>
        <begin position="512"/>
        <end position="528"/>
    </location>
</feature>
<keyword evidence="4" id="KW-0539">Nucleus</keyword>
<dbReference type="FunFam" id="3.40.50.10810:FF:000008">
    <property type="entry name" value="Chromatin structure-remodeling complex subunit snf21"/>
    <property type="match status" value="1"/>
</dbReference>
<dbReference type="eggNOG" id="KOG0386">
    <property type="taxonomic scope" value="Eukaryota"/>
</dbReference>
<name>M1VE26_CYAM1</name>
<evidence type="ECO:0000256" key="3">
    <source>
        <dbReference type="ARBA" id="ARBA00023117"/>
    </source>
</evidence>
<feature type="compositionally biased region" description="Acidic residues" evidence="6">
    <location>
        <begin position="1239"/>
        <end position="1252"/>
    </location>
</feature>
<dbReference type="GO" id="GO:0016787">
    <property type="term" value="F:hydrolase activity"/>
    <property type="evidence" value="ECO:0007669"/>
    <property type="project" value="UniProtKB-KW"/>
</dbReference>
<dbReference type="Pfam" id="PF07529">
    <property type="entry name" value="HSA"/>
    <property type="match status" value="1"/>
</dbReference>
<dbReference type="InterPro" id="IPR000330">
    <property type="entry name" value="SNF2_N"/>
</dbReference>
<dbReference type="GO" id="GO:0042393">
    <property type="term" value="F:histone binding"/>
    <property type="evidence" value="ECO:0007669"/>
    <property type="project" value="InterPro"/>
</dbReference>
<dbReference type="GO" id="GO:0005524">
    <property type="term" value="F:ATP binding"/>
    <property type="evidence" value="ECO:0007669"/>
    <property type="project" value="InterPro"/>
</dbReference>
<sequence length="1457" mass="166079">MLLETMTVGPDDKVDLGQTALVSGQDPQDGVASGTEEQFWTLVQQVSALCGQPPESASAQRLLELLQRLAKLCSVEDFGRFLNDLKTNDWLNQAYGTETNERELLNGFTALSGTVRKSPVPNTGSLPAHLRAVGTSQQDLLLPLRQNRLLRAALQAIRLAGRGSSVERALIQCLAQPDVAAGERGQLMWPSWALAEHPAGFTDIDGGADAERSLAAGLASERVAIEQWLDALEQQEQRIERRLQERYELLQHATEEEHDTIKVEIERRALQLHHRQRNIRRALLNEMYLLVAPVETEAIAAYYRQRRDPLAEYGITSEAVEFGALVAASRRAARQRENEKLAYQRHRAEQEERRRARHARYLESLLEHGKSFRDARTQINQERQAVNRALHKHFRDRMREEERRARREEQERLRALRANDEEAYLRMLDATKNSRIMEVLRQTENYLSLITAKVQAQKDVVGVNEAVDAQGLVGLKAREAARKAQAAQRKQLREQERRMRNATEATAAAVDDGVDDNDYDDDGVDDKDDTQAPAENMLDAMRRRREEYYQQTHSIGELVEQQPSSLRGGQLKPYQIEGLQWMVSLYNNNLNGILADEMGLGKTIQTIALLAYLMEYKGVQGPHLIVVPLSTLSNWVREFRAWAPHMKMVVYRGDKSARRMIQQYEMASGQYNVLLTTYEYCVRDQRALSRIFWKYIIVDEGHRMKNTHCRLAMTLGVKYRSRNRLLLTGTPLQNNLTELWALLNFLLPNIFNSVDTFESWFSAPFQSLGTGDQPELAEEEVLLIINRLHHVLRPFLLRRLKTDVEDQLPEKREHVLRCDLSIWQKILYRQAKSNIGVVLNAGGKPRLFNNVVMQLKKVCNHPYLFYDWEEVSALDPLWIVRTSGKFELLDRMLPKLRQSGHRVLLFSQMTILLDVLEDFCKLRNFSYLRLDGSTKAEERHEMLELFNAPDNDIFLFMLSTRAGGLGLNLQTADTVILFDSDWNPQADLQAQDRAHRIGQRNEVRVFRLICADTVEERILAEANRKLNMDRQVIQAGKFNQKATDQERRAMLEELLRQQEGNEAAADVPDDETLNELLARTEAELELFEQIDVQRRAQPELYPPLLMDENELPDWVRQNQDQTDSGADGFASGTDTGRRRRSGSSEADDSTSIDRESRRRRAARTRTVLYDDGLTEGEWLRLLERGKTADDFESAIRERRHRKEMRRLRYQETVRRKRRLLRGLNPDDSTPDTSTSFAENDNDNDDDDDDEEDASAHRSAWHRRSAGQEHPRDRRRHVAARESAAPELPPPPAAAAAVVDTSDLNQQGAVQVVRRRRGRPPGRRAAAATTISARRSAAANASVTASDWPILVDDNTNNNTYDNTTVSASSTATSERSARTTSTAARVNATRQRQGADASSSVRACIAGTRIETDSIDEHSEHSKHSKHSKHSDDDDASAPAMIRVRIAGYGMDAQRQR</sequence>
<dbReference type="InterPro" id="IPR014012">
    <property type="entry name" value="HSA_dom"/>
</dbReference>
<dbReference type="Gene3D" id="1.20.5.170">
    <property type="match status" value="1"/>
</dbReference>
<dbReference type="Pfam" id="PF00176">
    <property type="entry name" value="SNF2-rel_dom"/>
    <property type="match status" value="1"/>
</dbReference>
<keyword evidence="5" id="KW-0175">Coiled coil</keyword>
<evidence type="ECO:0000256" key="2">
    <source>
        <dbReference type="ARBA" id="ARBA00022801"/>
    </source>
</evidence>
<feature type="compositionally biased region" description="Basic and acidic residues" evidence="6">
    <location>
        <begin position="1410"/>
        <end position="1422"/>
    </location>
</feature>
<evidence type="ECO:0000256" key="5">
    <source>
        <dbReference type="SAM" id="Coils"/>
    </source>
</evidence>
<dbReference type="InterPro" id="IPR038718">
    <property type="entry name" value="SNF2-like_sf"/>
</dbReference>
<feature type="region of interest" description="Disordered" evidence="6">
    <location>
        <begin position="1118"/>
        <end position="1161"/>
    </location>
</feature>
<evidence type="ECO:0000259" key="8">
    <source>
        <dbReference type="PROSITE" id="PS51194"/>
    </source>
</evidence>
<dbReference type="RefSeq" id="XP_005537173.1">
    <property type="nucleotide sequence ID" value="XM_005537116.1"/>
</dbReference>
<feature type="region of interest" description="Disordered" evidence="6">
    <location>
        <begin position="486"/>
        <end position="534"/>
    </location>
</feature>
<dbReference type="CDD" id="cd18793">
    <property type="entry name" value="SF2_C_SNF"/>
    <property type="match status" value="1"/>
</dbReference>
<keyword evidence="2" id="KW-0378">Hydrolase</keyword>
<feature type="compositionally biased region" description="Polar residues" evidence="6">
    <location>
        <begin position="1226"/>
        <end position="1237"/>
    </location>
</feature>
<comment type="subcellular location">
    <subcellularLocation>
        <location evidence="1">Nucleus</location>
    </subcellularLocation>
</comment>
<feature type="domain" description="Helicase ATP-binding" evidence="7">
    <location>
        <begin position="583"/>
        <end position="749"/>
    </location>
</feature>
<keyword evidence="3" id="KW-0103">Bromodomain</keyword>
<dbReference type="Gene3D" id="3.40.50.10810">
    <property type="entry name" value="Tandem AAA-ATPase domain"/>
    <property type="match status" value="1"/>
</dbReference>
<feature type="compositionally biased region" description="Basic and acidic residues" evidence="6">
    <location>
        <begin position="491"/>
        <end position="501"/>
    </location>
</feature>
<feature type="domain" description="HSA" evidence="9">
    <location>
        <begin position="346"/>
        <end position="418"/>
    </location>
</feature>
<dbReference type="PROSITE" id="PS51204">
    <property type="entry name" value="HSA"/>
    <property type="match status" value="1"/>
</dbReference>
<dbReference type="GO" id="GO:0005634">
    <property type="term" value="C:nucleus"/>
    <property type="evidence" value="ECO:0007669"/>
    <property type="project" value="UniProtKB-SubCell"/>
</dbReference>
<dbReference type="PROSITE" id="PS51192">
    <property type="entry name" value="HELICASE_ATP_BIND_1"/>
    <property type="match status" value="1"/>
</dbReference>
<accession>M1VE26</accession>
<dbReference type="HOGENOM" id="CLU_000315_15_3_1"/>
<evidence type="ECO:0000313" key="11">
    <source>
        <dbReference type="Proteomes" id="UP000007014"/>
    </source>
</evidence>
<feature type="compositionally biased region" description="Low complexity" evidence="6">
    <location>
        <begin position="1355"/>
        <end position="1390"/>
    </location>
</feature>
<evidence type="ECO:0000313" key="10">
    <source>
        <dbReference type="EMBL" id="BAM81137.1"/>
    </source>
</evidence>
<dbReference type="SMART" id="SM00490">
    <property type="entry name" value="HELICc"/>
    <property type="match status" value="1"/>
</dbReference>
<dbReference type="STRING" id="280699.M1VE26"/>
<dbReference type="PANTHER" id="PTHR10799">
    <property type="entry name" value="SNF2/RAD54 HELICASE FAMILY"/>
    <property type="match status" value="1"/>
</dbReference>
<evidence type="ECO:0000259" key="9">
    <source>
        <dbReference type="PROSITE" id="PS51204"/>
    </source>
</evidence>
<reference evidence="10 11" key="1">
    <citation type="journal article" date="2004" name="Nature">
        <title>Genome sequence of the ultrasmall unicellular red alga Cyanidioschyzon merolae 10D.</title>
        <authorList>
            <person name="Matsuzaki M."/>
            <person name="Misumi O."/>
            <person name="Shin-i T."/>
            <person name="Maruyama S."/>
            <person name="Takahara M."/>
            <person name="Miyagishima S."/>
            <person name="Mori T."/>
            <person name="Nishida K."/>
            <person name="Yagisawa F."/>
            <person name="Nishida K."/>
            <person name="Yoshida Y."/>
            <person name="Nishimura Y."/>
            <person name="Nakao S."/>
            <person name="Kobayashi T."/>
            <person name="Momoyama Y."/>
            <person name="Higashiyama T."/>
            <person name="Minoda A."/>
            <person name="Sano M."/>
            <person name="Nomoto H."/>
            <person name="Oishi K."/>
            <person name="Hayashi H."/>
            <person name="Ohta F."/>
            <person name="Nishizaka S."/>
            <person name="Haga S."/>
            <person name="Miura S."/>
            <person name="Morishita T."/>
            <person name="Kabeya Y."/>
            <person name="Terasawa K."/>
            <person name="Suzuki Y."/>
            <person name="Ishii Y."/>
            <person name="Asakawa S."/>
            <person name="Takano H."/>
            <person name="Ohta N."/>
            <person name="Kuroiwa H."/>
            <person name="Tanaka K."/>
            <person name="Shimizu N."/>
            <person name="Sugano S."/>
            <person name="Sato N."/>
            <person name="Nozaki H."/>
            <person name="Ogasawara N."/>
            <person name="Kohara Y."/>
            <person name="Kuroiwa T."/>
        </authorList>
    </citation>
    <scope>NUCLEOTIDE SEQUENCE [LARGE SCALE GENOMIC DNA]</scope>
    <source>
        <strain evidence="10 11">10D</strain>
    </source>
</reference>
<reference evidence="10 11" key="2">
    <citation type="journal article" date="2007" name="BMC Biol.">
        <title>A 100%-complete sequence reveals unusually simple genomic features in the hot-spring red alga Cyanidioschyzon merolae.</title>
        <authorList>
            <person name="Nozaki H."/>
            <person name="Takano H."/>
            <person name="Misumi O."/>
            <person name="Terasawa K."/>
            <person name="Matsuzaki M."/>
            <person name="Maruyama S."/>
            <person name="Nishida K."/>
            <person name="Yagisawa F."/>
            <person name="Yoshida Y."/>
            <person name="Fujiwara T."/>
            <person name="Takio S."/>
            <person name="Tamura K."/>
            <person name="Chung S.J."/>
            <person name="Nakamura S."/>
            <person name="Kuroiwa H."/>
            <person name="Tanaka K."/>
            <person name="Sato N."/>
            <person name="Kuroiwa T."/>
        </authorList>
    </citation>
    <scope>NUCLEOTIDE SEQUENCE [LARGE SCALE GENOMIC DNA]</scope>
    <source>
        <strain evidence="10 11">10D</strain>
    </source>
</reference>
<dbReference type="PROSITE" id="PS51194">
    <property type="entry name" value="HELICASE_CTER"/>
    <property type="match status" value="1"/>
</dbReference>
<organism evidence="10 11">
    <name type="scientific">Cyanidioschyzon merolae (strain NIES-3377 / 10D)</name>
    <name type="common">Unicellular red alga</name>
    <dbReference type="NCBI Taxonomy" id="280699"/>
    <lineage>
        <taxon>Eukaryota</taxon>
        <taxon>Rhodophyta</taxon>
        <taxon>Bangiophyceae</taxon>
        <taxon>Cyanidiales</taxon>
        <taxon>Cyanidiaceae</taxon>
        <taxon>Cyanidioschyzon</taxon>
    </lineage>
</organism>